<dbReference type="PANTHER" id="PTHR40696">
    <property type="entry name" value="DUF371 FAMILY PROTEIN"/>
    <property type="match status" value="1"/>
</dbReference>
<evidence type="ECO:0000313" key="1">
    <source>
        <dbReference type="EMBL" id="GAH39901.1"/>
    </source>
</evidence>
<dbReference type="Gene3D" id="2.60.120.630">
    <property type="entry name" value="mth639 domain like"/>
    <property type="match status" value="1"/>
</dbReference>
<comment type="caution">
    <text evidence="1">The sequence shown here is derived from an EMBL/GenBank/DDBJ whole genome shotgun (WGS) entry which is preliminary data.</text>
</comment>
<organism evidence="1">
    <name type="scientific">marine sediment metagenome</name>
    <dbReference type="NCBI Taxonomy" id="412755"/>
    <lineage>
        <taxon>unclassified sequences</taxon>
        <taxon>metagenomes</taxon>
        <taxon>ecological metagenomes</taxon>
    </lineage>
</organism>
<evidence type="ECO:0008006" key="2">
    <source>
        <dbReference type="Google" id="ProtNLM"/>
    </source>
</evidence>
<dbReference type="Pfam" id="PF04027">
    <property type="entry name" value="DUF371"/>
    <property type="match status" value="1"/>
</dbReference>
<accession>X1F2P6</accession>
<dbReference type="InterPro" id="IPR007171">
    <property type="entry name" value="DUF371"/>
</dbReference>
<reference evidence="1" key="1">
    <citation type="journal article" date="2014" name="Front. Microbiol.">
        <title>High frequency of phylogenetically diverse reductive dehalogenase-homologous genes in deep subseafloor sedimentary metagenomes.</title>
        <authorList>
            <person name="Kawai M."/>
            <person name="Futagami T."/>
            <person name="Toyoda A."/>
            <person name="Takaki Y."/>
            <person name="Nishi S."/>
            <person name="Hori S."/>
            <person name="Arai W."/>
            <person name="Tsubouchi T."/>
            <person name="Morono Y."/>
            <person name="Uchiyama I."/>
            <person name="Ito T."/>
            <person name="Fujiyama A."/>
            <person name="Inagaki F."/>
            <person name="Takami H."/>
        </authorList>
    </citation>
    <scope>NUCLEOTIDE SEQUENCE</scope>
    <source>
        <strain evidence="1">Expedition CK06-06</strain>
    </source>
</reference>
<dbReference type="AlphaFoldDB" id="X1F2P6"/>
<proteinExistence type="predicted"/>
<dbReference type="EMBL" id="BARU01012333">
    <property type="protein sequence ID" value="GAH39901.1"/>
    <property type="molecule type" value="Genomic_DNA"/>
</dbReference>
<gene>
    <name evidence="1" type="ORF">S03H2_22794</name>
</gene>
<name>X1F2P6_9ZZZZ</name>
<sequence>MKYSFRCFGHENIRAKHHKTIEFTKSSYLTPRGTCIIGIRADFDVSNLNRLSNKIKITVKVNEIIDIFFAKVNPNFNDNHEIVFRKSNYHSKRTLGFNLNKGAKDLNRDILKLMQNPNSIMEVTLEESR</sequence>
<protein>
    <recommendedName>
        <fullName evidence="2">DUF371 domain-containing protein</fullName>
    </recommendedName>
</protein>
<dbReference type="InterPro" id="IPR023131">
    <property type="entry name" value="Mth639-like_dom_sf"/>
</dbReference>
<dbReference type="PANTHER" id="PTHR40696:SF1">
    <property type="entry name" value="DUF371 DOMAIN-CONTAINING PROTEIN"/>
    <property type="match status" value="1"/>
</dbReference>